<comment type="subcellular location">
    <subcellularLocation>
        <location evidence="2">Cytoplasm</location>
    </subcellularLocation>
</comment>
<dbReference type="FunFam" id="3.40.50.1100:FF:000040">
    <property type="entry name" value="L-serine dehydratase, putative"/>
    <property type="match status" value="1"/>
</dbReference>
<dbReference type="GO" id="GO:0009097">
    <property type="term" value="P:isoleucine biosynthetic process"/>
    <property type="evidence" value="ECO:0007669"/>
    <property type="project" value="TreeGrafter"/>
</dbReference>
<reference evidence="12" key="1">
    <citation type="journal article" date="2011" name="Metab. Eng.">
        <title>High-level production of tetraacetyl phytosphingosine (TAPS) by combined genetic engineering of sphingoid base biosynthesis and L-serine availability in the non-conventional yeast Pichia ciferrii.</title>
        <authorList>
            <person name="Schorsch C."/>
            <person name="Kohler T."/>
            <person name="Andrea H."/>
            <person name="Boles E."/>
        </authorList>
    </citation>
    <scope>NUCLEOTIDE SEQUENCE</scope>
    <source>
        <strain evidence="12">F-60-10A</strain>
    </source>
</reference>
<protein>
    <recommendedName>
        <fullName evidence="5">L-serine ammonia-lyase</fullName>
        <ecNumber evidence="5">4.3.1.17</ecNumber>
    </recommendedName>
</protein>
<evidence type="ECO:0000256" key="3">
    <source>
        <dbReference type="ARBA" id="ARBA00004742"/>
    </source>
</evidence>
<dbReference type="SUPFAM" id="SSF53686">
    <property type="entry name" value="Tryptophan synthase beta subunit-like PLP-dependent enzymes"/>
    <property type="match status" value="1"/>
</dbReference>
<comment type="catalytic activity">
    <reaction evidence="10">
        <text>L-serine = pyruvate + NH4(+)</text>
        <dbReference type="Rhea" id="RHEA:19169"/>
        <dbReference type="ChEBI" id="CHEBI:15361"/>
        <dbReference type="ChEBI" id="CHEBI:28938"/>
        <dbReference type="ChEBI" id="CHEBI:33384"/>
        <dbReference type="EC" id="4.3.1.17"/>
    </reaction>
</comment>
<dbReference type="GO" id="GO:0006567">
    <property type="term" value="P:L-threonine catabolic process"/>
    <property type="evidence" value="ECO:0007669"/>
    <property type="project" value="EnsemblFungi"/>
</dbReference>
<accession>H2DR57</accession>
<dbReference type="Gene3D" id="3.40.50.1100">
    <property type="match status" value="2"/>
</dbReference>
<dbReference type="GO" id="GO:0003941">
    <property type="term" value="F:L-serine ammonia-lyase activity"/>
    <property type="evidence" value="ECO:0007669"/>
    <property type="project" value="UniProtKB-EC"/>
</dbReference>
<evidence type="ECO:0000256" key="6">
    <source>
        <dbReference type="ARBA" id="ARBA00022432"/>
    </source>
</evidence>
<evidence type="ECO:0000256" key="1">
    <source>
        <dbReference type="ARBA" id="ARBA00001933"/>
    </source>
</evidence>
<evidence type="ECO:0000256" key="10">
    <source>
        <dbReference type="ARBA" id="ARBA00049406"/>
    </source>
</evidence>
<dbReference type="EMBL" id="JN645671">
    <property type="protein sequence ID" value="AEX09413.1"/>
    <property type="molecule type" value="Genomic_DNA"/>
</dbReference>
<evidence type="ECO:0000256" key="5">
    <source>
        <dbReference type="ARBA" id="ARBA00012093"/>
    </source>
</evidence>
<dbReference type="PANTHER" id="PTHR48078:SF2">
    <property type="entry name" value="CATABOLIC L-SERINE_THREONINE DEHYDRATASE"/>
    <property type="match status" value="1"/>
</dbReference>
<dbReference type="OrthoDB" id="7773036at2759"/>
<comment type="similarity">
    <text evidence="4">Belongs to the serine/threonine dehydratase family.</text>
</comment>
<comment type="pathway">
    <text evidence="3">Carbohydrate biosynthesis; gluconeogenesis.</text>
</comment>
<feature type="domain" description="Tryptophan synthase beta chain-like PALP" evidence="11">
    <location>
        <begin position="12"/>
        <end position="325"/>
    </location>
</feature>
<dbReference type="GO" id="GO:0030170">
    <property type="term" value="F:pyridoxal phosphate binding"/>
    <property type="evidence" value="ECO:0007669"/>
    <property type="project" value="InterPro"/>
</dbReference>
<organism evidence="12">
    <name type="scientific">Wickerhamomyces ciferrii</name>
    <name type="common">Yeast</name>
    <name type="synonym">Pichia ciferrii</name>
    <dbReference type="NCBI Taxonomy" id="1041607"/>
    <lineage>
        <taxon>Eukaryota</taxon>
        <taxon>Fungi</taxon>
        <taxon>Dikarya</taxon>
        <taxon>Ascomycota</taxon>
        <taxon>Saccharomycotina</taxon>
        <taxon>Saccharomycetes</taxon>
        <taxon>Phaffomycetales</taxon>
        <taxon>Wickerhamomycetaceae</taxon>
        <taxon>Wickerhamomyces</taxon>
    </lineage>
</organism>
<dbReference type="InterPro" id="IPR001926">
    <property type="entry name" value="TrpB-like_PALP"/>
</dbReference>
<dbReference type="RefSeq" id="XP_011276285.1">
    <property type="nucleotide sequence ID" value="XM_011277983.1"/>
</dbReference>
<dbReference type="InterPro" id="IPR050147">
    <property type="entry name" value="Ser/Thr_Dehydratase"/>
</dbReference>
<keyword evidence="7" id="KW-0963">Cytoplasm</keyword>
<keyword evidence="6" id="KW-0312">Gluconeogenesis</keyword>
<evidence type="ECO:0000259" key="11">
    <source>
        <dbReference type="Pfam" id="PF00291"/>
    </source>
</evidence>
<dbReference type="GO" id="GO:0042645">
    <property type="term" value="C:mitochondrial nucleoid"/>
    <property type="evidence" value="ECO:0007669"/>
    <property type="project" value="EnsemblFungi"/>
</dbReference>
<evidence type="ECO:0000256" key="4">
    <source>
        <dbReference type="ARBA" id="ARBA00010869"/>
    </source>
</evidence>
<gene>
    <name evidence="12" type="primary">CHA1</name>
</gene>
<evidence type="ECO:0000256" key="2">
    <source>
        <dbReference type="ARBA" id="ARBA00004496"/>
    </source>
</evidence>
<sequence>MTITKDHKVPYIKTPLVDCKELSEQSPCRIFLKQEFIQPSGSYKIRGLSNLIRTSIEEIKSNPNNLGKTIHVYAASGGNAGNAVSCASQFYGLESTVVIPKATSDKMKQKIFKNGSKIIVQGETIGEAAIYLKDVLIPSLDDSIIPIYCHPYDIPAIWHGHSSIIDEIVDQLASSNELSKLKGIVCSIGGGGLYNGLVQGLQRNQLSKIPIMTLETDTCPTFHESIKAQKQVFIKKTNTIAISLACPYVSLKTLEYYNSHKTKNLLVSDSDAANSCLNFANEFNIIVEPACGVALCSVYNNLIQKNIEFFDDLKSDDIVVIIVCGGSSTTVQDLTNYKLLYH</sequence>
<dbReference type="GO" id="GO:0006565">
    <property type="term" value="P:L-serine catabolic process"/>
    <property type="evidence" value="ECO:0007669"/>
    <property type="project" value="EnsemblFungi"/>
</dbReference>
<evidence type="ECO:0000256" key="7">
    <source>
        <dbReference type="ARBA" id="ARBA00022490"/>
    </source>
</evidence>
<evidence type="ECO:0000256" key="8">
    <source>
        <dbReference type="ARBA" id="ARBA00022898"/>
    </source>
</evidence>
<dbReference type="GO" id="GO:0006094">
    <property type="term" value="P:gluconeogenesis"/>
    <property type="evidence" value="ECO:0007669"/>
    <property type="project" value="UniProtKB-KW"/>
</dbReference>
<dbReference type="AlphaFoldDB" id="H2DR57"/>
<dbReference type="InterPro" id="IPR036052">
    <property type="entry name" value="TrpB-like_PALP_sf"/>
</dbReference>
<dbReference type="GeneID" id="23463874"/>
<dbReference type="EC" id="4.3.1.17" evidence="5"/>
<dbReference type="Pfam" id="PF00291">
    <property type="entry name" value="PALP"/>
    <property type="match status" value="1"/>
</dbReference>
<proteinExistence type="inferred from homology"/>
<keyword evidence="8" id="KW-0663">Pyridoxal phosphate</keyword>
<dbReference type="PROSITE" id="PS00165">
    <property type="entry name" value="DEHYDRATASE_SER_THR"/>
    <property type="match status" value="1"/>
</dbReference>
<dbReference type="PANTHER" id="PTHR48078">
    <property type="entry name" value="THREONINE DEHYDRATASE, MITOCHONDRIAL-RELATED"/>
    <property type="match status" value="1"/>
</dbReference>
<comment type="cofactor">
    <cofactor evidence="1">
        <name>pyridoxal 5'-phosphate</name>
        <dbReference type="ChEBI" id="CHEBI:597326"/>
    </cofactor>
</comment>
<dbReference type="GO" id="GO:0004794">
    <property type="term" value="F:threonine deaminase activity"/>
    <property type="evidence" value="ECO:0007669"/>
    <property type="project" value="EnsemblFungi"/>
</dbReference>
<evidence type="ECO:0000313" key="12">
    <source>
        <dbReference type="EMBL" id="AEX09413.1"/>
    </source>
</evidence>
<name>H2DR57_WICCI</name>
<evidence type="ECO:0000256" key="9">
    <source>
        <dbReference type="ARBA" id="ARBA00023239"/>
    </source>
</evidence>
<dbReference type="InterPro" id="IPR000634">
    <property type="entry name" value="Ser/Thr_deHydtase_PyrdxlP-BS"/>
</dbReference>
<keyword evidence="9" id="KW-0456">Lyase</keyword>